<evidence type="ECO:0000313" key="2">
    <source>
        <dbReference type="EMBL" id="NJP53325.1"/>
    </source>
</evidence>
<evidence type="ECO:0000313" key="3">
    <source>
        <dbReference type="Proteomes" id="UP000730591"/>
    </source>
</evidence>
<dbReference type="RefSeq" id="WP_167998156.1">
    <property type="nucleotide sequence ID" value="NZ_JAATEM010000036.1"/>
</dbReference>
<proteinExistence type="predicted"/>
<feature type="compositionally biased region" description="Polar residues" evidence="1">
    <location>
        <begin position="179"/>
        <end position="189"/>
    </location>
</feature>
<feature type="compositionally biased region" description="Basic and acidic residues" evidence="1">
    <location>
        <begin position="159"/>
        <end position="176"/>
    </location>
</feature>
<protein>
    <submittedName>
        <fullName evidence="2">Uncharacterized protein</fullName>
    </submittedName>
</protein>
<name>A0ABX1ADS6_9ACTN</name>
<keyword evidence="3" id="KW-1185">Reference proteome</keyword>
<comment type="caution">
    <text evidence="2">The sequence shown here is derived from an EMBL/GenBank/DDBJ whole genome shotgun (WGS) entry which is preliminary data.</text>
</comment>
<feature type="compositionally biased region" description="Basic and acidic residues" evidence="1">
    <location>
        <begin position="190"/>
        <end position="200"/>
    </location>
</feature>
<sequence>MISIGPKLYPRTSSRTRKTAKVSVIFPMRGFIVAPGYTPLPASSTPVSVRFGSGTILAGSGFFRTASISAAVPPPSPTPSRRAAVTLASPVDKPSVALAEGVSVTISAAAAMAVQPPFPTYDGYALHPSIFIMRGTLPKRDSAASATRSGVLLGSVPPNDKRKRSDERRKPDHDLNLTEPLSQDQQQGQEDGKNEGHLSN</sequence>
<reference evidence="2 3" key="1">
    <citation type="submission" date="2020-03" db="EMBL/GenBank/DDBJ databases">
        <title>WGS of actinomycetes isolated from Thailand.</title>
        <authorList>
            <person name="Thawai C."/>
        </authorList>
    </citation>
    <scope>NUCLEOTIDE SEQUENCE [LARGE SCALE GENOMIC DNA]</scope>
    <source>
        <strain evidence="2 3">SBST2-5</strain>
    </source>
</reference>
<dbReference type="Proteomes" id="UP000730591">
    <property type="component" value="Unassembled WGS sequence"/>
</dbReference>
<accession>A0ABX1ADS6</accession>
<evidence type="ECO:0000256" key="1">
    <source>
        <dbReference type="SAM" id="MobiDB-lite"/>
    </source>
</evidence>
<organism evidence="2 3">
    <name type="scientific">Streptomyces composti</name>
    <dbReference type="NCBI Taxonomy" id="2720025"/>
    <lineage>
        <taxon>Bacteria</taxon>
        <taxon>Bacillati</taxon>
        <taxon>Actinomycetota</taxon>
        <taxon>Actinomycetes</taxon>
        <taxon>Kitasatosporales</taxon>
        <taxon>Streptomycetaceae</taxon>
        <taxon>Streptomyces</taxon>
    </lineage>
</organism>
<gene>
    <name evidence="2" type="ORF">HCJ93_25485</name>
</gene>
<dbReference type="EMBL" id="JAATEM010000036">
    <property type="protein sequence ID" value="NJP53325.1"/>
    <property type="molecule type" value="Genomic_DNA"/>
</dbReference>
<feature type="region of interest" description="Disordered" evidence="1">
    <location>
        <begin position="143"/>
        <end position="200"/>
    </location>
</feature>